<comment type="caution">
    <text evidence="2">The sequence shown here is derived from an EMBL/GenBank/DDBJ whole genome shotgun (WGS) entry which is preliminary data.</text>
</comment>
<dbReference type="InterPro" id="IPR028043">
    <property type="entry name" value="PAAT-like"/>
</dbReference>
<organism evidence="2 3">
    <name type="scientific">Megalurothrips usitatus</name>
    <name type="common">bean blossom thrips</name>
    <dbReference type="NCBI Taxonomy" id="439358"/>
    <lineage>
        <taxon>Eukaryota</taxon>
        <taxon>Metazoa</taxon>
        <taxon>Ecdysozoa</taxon>
        <taxon>Arthropoda</taxon>
        <taxon>Hexapoda</taxon>
        <taxon>Insecta</taxon>
        <taxon>Pterygota</taxon>
        <taxon>Neoptera</taxon>
        <taxon>Paraneoptera</taxon>
        <taxon>Thysanoptera</taxon>
        <taxon>Terebrantia</taxon>
        <taxon>Thripoidea</taxon>
        <taxon>Thripidae</taxon>
        <taxon>Megalurothrips</taxon>
    </lineage>
</organism>
<name>A0AAV7XCK4_9NEOP</name>
<dbReference type="Proteomes" id="UP001075354">
    <property type="component" value="Chromosome 13"/>
</dbReference>
<dbReference type="PANTHER" id="PTHR14787:SF1">
    <property type="entry name" value="ATPASE PAAT"/>
    <property type="match status" value="1"/>
</dbReference>
<gene>
    <name evidence="2" type="ORF">ONE63_003007</name>
</gene>
<dbReference type="Pfam" id="PF14958">
    <property type="entry name" value="PAAT-like"/>
    <property type="match status" value="1"/>
</dbReference>
<dbReference type="EMBL" id="JAPTSV010000013">
    <property type="protein sequence ID" value="KAJ1521331.1"/>
    <property type="molecule type" value="Genomic_DNA"/>
</dbReference>
<evidence type="ECO:0000313" key="2">
    <source>
        <dbReference type="EMBL" id="KAJ1521331.1"/>
    </source>
</evidence>
<evidence type="ECO:0000256" key="1">
    <source>
        <dbReference type="SAM" id="MobiDB-lite"/>
    </source>
</evidence>
<sequence length="363" mass="40464">MVDLDSCVLLMRPEEENGNHDATGQPCSITLSLESSTLSMISHIVVVCEARMIEVSGAFGEYLTTVATELLDEIDDTSVFCCDLKLSQLTQECTLKFAKLTRTSDMWLYGVKVVWKTEESRQNPGLNLESVEQRLKDSRTQLSDRAKSCKQFLKMYSASNEQKKSLQGFPDPMSLLSLLPAMSRQKQARSLESSFLESATQRFQSVPSSSNHMSSESKSSADQDNSICGGCSLKFESMLERQLMSMESRIMKALDEKMAALQYHQDKQIENLVHLLSTSASDRSRGNSGGGDSVLSDQDLKIEQTIKKMMDQRNVPSYSTDDTKDENILRNALMTMRLNKMYTGTSCSNGIESSMSQVVQNSS</sequence>
<dbReference type="AlphaFoldDB" id="A0AAV7XCK4"/>
<feature type="compositionally biased region" description="Low complexity" evidence="1">
    <location>
        <begin position="205"/>
        <end position="220"/>
    </location>
</feature>
<proteinExistence type="predicted"/>
<evidence type="ECO:0000313" key="3">
    <source>
        <dbReference type="Proteomes" id="UP001075354"/>
    </source>
</evidence>
<protein>
    <submittedName>
        <fullName evidence="2">Uncharacterized protein</fullName>
    </submittedName>
</protein>
<feature type="region of interest" description="Disordered" evidence="1">
    <location>
        <begin position="202"/>
        <end position="225"/>
    </location>
</feature>
<reference evidence="2" key="1">
    <citation type="submission" date="2022-12" db="EMBL/GenBank/DDBJ databases">
        <title>Chromosome-level genome assembly of the bean flower thrips Megalurothrips usitatus.</title>
        <authorList>
            <person name="Ma L."/>
            <person name="Liu Q."/>
            <person name="Li H."/>
            <person name="Cai W."/>
        </authorList>
    </citation>
    <scope>NUCLEOTIDE SEQUENCE</scope>
    <source>
        <strain evidence="2">Cailab_2022a</strain>
    </source>
</reference>
<keyword evidence="3" id="KW-1185">Reference proteome</keyword>
<dbReference type="PANTHER" id="PTHR14787">
    <property type="entry name" value="C10ORF188 FAMILY MEMBER"/>
    <property type="match status" value="1"/>
</dbReference>
<accession>A0AAV7XCK4</accession>